<sequence>MQITTTKLKNLPKNIYEFRVKGNNNTLASESYIVTL</sequence>
<protein>
    <submittedName>
        <fullName evidence="1">Uncharacterized protein</fullName>
    </submittedName>
</protein>
<evidence type="ECO:0000313" key="2">
    <source>
        <dbReference type="Proteomes" id="UP000259864"/>
    </source>
</evidence>
<reference evidence="2" key="1">
    <citation type="submission" date="2018-06" db="EMBL/GenBank/DDBJ databases">
        <authorList>
            <consortium name="Pathogen Informatics"/>
        </authorList>
    </citation>
    <scope>NUCLEOTIDE SEQUENCE [LARGE SCALE GENOMIC DNA]</scope>
    <source>
        <strain evidence="2">NCTC10135</strain>
    </source>
</reference>
<organism evidence="1 2">
    <name type="scientific">Metamycoplasma alkalescens</name>
    <dbReference type="NCBI Taxonomy" id="45363"/>
    <lineage>
        <taxon>Bacteria</taxon>
        <taxon>Bacillati</taxon>
        <taxon>Mycoplasmatota</taxon>
        <taxon>Mycoplasmoidales</taxon>
        <taxon>Metamycoplasmataceae</taxon>
        <taxon>Metamycoplasma</taxon>
    </lineage>
</organism>
<name>A0A3B0P9E1_9BACT</name>
<dbReference type="KEGG" id="mala:NCTC10135_00441"/>
<gene>
    <name evidence="1" type="ORF">NCTC10135_00441</name>
</gene>
<proteinExistence type="predicted"/>
<dbReference type="Proteomes" id="UP000259864">
    <property type="component" value="Chromosome 1"/>
</dbReference>
<dbReference type="AlphaFoldDB" id="A0A3B0P9E1"/>
<evidence type="ECO:0000313" key="1">
    <source>
        <dbReference type="EMBL" id="SYV89934.1"/>
    </source>
</evidence>
<accession>A0A3B0P9E1</accession>
<dbReference type="EMBL" id="LS991949">
    <property type="protein sequence ID" value="SYV89934.1"/>
    <property type="molecule type" value="Genomic_DNA"/>
</dbReference>